<proteinExistence type="predicted"/>
<dbReference type="Proteomes" id="UP001187192">
    <property type="component" value="Unassembled WGS sequence"/>
</dbReference>
<dbReference type="AlphaFoldDB" id="A0AA88D958"/>
<reference evidence="2" key="1">
    <citation type="submission" date="2023-07" db="EMBL/GenBank/DDBJ databases">
        <title>draft genome sequence of fig (Ficus carica).</title>
        <authorList>
            <person name="Takahashi T."/>
            <person name="Nishimura K."/>
        </authorList>
    </citation>
    <scope>NUCLEOTIDE SEQUENCE</scope>
</reference>
<organism evidence="2 3">
    <name type="scientific">Ficus carica</name>
    <name type="common">Common fig</name>
    <dbReference type="NCBI Taxonomy" id="3494"/>
    <lineage>
        <taxon>Eukaryota</taxon>
        <taxon>Viridiplantae</taxon>
        <taxon>Streptophyta</taxon>
        <taxon>Embryophyta</taxon>
        <taxon>Tracheophyta</taxon>
        <taxon>Spermatophyta</taxon>
        <taxon>Magnoliopsida</taxon>
        <taxon>eudicotyledons</taxon>
        <taxon>Gunneridae</taxon>
        <taxon>Pentapetalae</taxon>
        <taxon>rosids</taxon>
        <taxon>fabids</taxon>
        <taxon>Rosales</taxon>
        <taxon>Moraceae</taxon>
        <taxon>Ficeae</taxon>
        <taxon>Ficus</taxon>
    </lineage>
</organism>
<feature type="compositionally biased region" description="Basic and acidic residues" evidence="1">
    <location>
        <begin position="124"/>
        <end position="146"/>
    </location>
</feature>
<dbReference type="EMBL" id="BTGU01000023">
    <property type="protein sequence ID" value="GMN46467.1"/>
    <property type="molecule type" value="Genomic_DNA"/>
</dbReference>
<feature type="region of interest" description="Disordered" evidence="1">
    <location>
        <begin position="67"/>
        <end position="97"/>
    </location>
</feature>
<keyword evidence="3" id="KW-1185">Reference proteome</keyword>
<evidence type="ECO:0000313" key="2">
    <source>
        <dbReference type="EMBL" id="GMN46467.1"/>
    </source>
</evidence>
<protein>
    <submittedName>
        <fullName evidence="2">Uncharacterized protein</fullName>
    </submittedName>
</protein>
<evidence type="ECO:0000256" key="1">
    <source>
        <dbReference type="SAM" id="MobiDB-lite"/>
    </source>
</evidence>
<accession>A0AA88D958</accession>
<evidence type="ECO:0000313" key="3">
    <source>
        <dbReference type="Proteomes" id="UP001187192"/>
    </source>
</evidence>
<feature type="region of interest" description="Disordered" evidence="1">
    <location>
        <begin position="111"/>
        <end position="157"/>
    </location>
</feature>
<comment type="caution">
    <text evidence="2">The sequence shown here is derived from an EMBL/GenBank/DDBJ whole genome shotgun (WGS) entry which is preliminary data.</text>
</comment>
<name>A0AA88D958_FICCA</name>
<gene>
    <name evidence="2" type="ORF">TIFTF001_015656</name>
</gene>
<sequence length="215" mass="23990">MRSLRGMEIEQALPIDARLQPDRAGGGGRFETMIGVGVSADQSAATAAAATGSDSLRLGFELAHSHGHYFSDEPPRRTTTTRPPGGHQLTKPAFNPETFYEHKYRKETTFDIADGHGVSHGRRRSSEERNKQTEERESGIFRERNKQTNKGVRKRERERENVGLLIRILVVGGLIPVWIKCCATAPFLMSPLSTKPSLRRTPELARFPSSVRLQV</sequence>